<evidence type="ECO:0008006" key="4">
    <source>
        <dbReference type="Google" id="ProtNLM"/>
    </source>
</evidence>
<dbReference type="InterPro" id="IPR013320">
    <property type="entry name" value="ConA-like_dom_sf"/>
</dbReference>
<evidence type="ECO:0000256" key="1">
    <source>
        <dbReference type="SAM" id="SignalP"/>
    </source>
</evidence>
<dbReference type="EMBL" id="BAAAPB010000002">
    <property type="protein sequence ID" value="GAA1966664.1"/>
    <property type="molecule type" value="Genomic_DNA"/>
</dbReference>
<keyword evidence="1" id="KW-0732">Signal</keyword>
<proteinExistence type="predicted"/>
<reference evidence="2 3" key="1">
    <citation type="journal article" date="2019" name="Int. J. Syst. Evol. Microbiol.">
        <title>The Global Catalogue of Microorganisms (GCM) 10K type strain sequencing project: providing services to taxonomists for standard genome sequencing and annotation.</title>
        <authorList>
            <consortium name="The Broad Institute Genomics Platform"/>
            <consortium name="The Broad Institute Genome Sequencing Center for Infectious Disease"/>
            <person name="Wu L."/>
            <person name="Ma J."/>
        </authorList>
    </citation>
    <scope>NUCLEOTIDE SEQUENCE [LARGE SCALE GENOMIC DNA]</scope>
    <source>
        <strain evidence="2 3">JCM 15309</strain>
    </source>
</reference>
<dbReference type="SUPFAM" id="SSF49899">
    <property type="entry name" value="Concanavalin A-like lectins/glucanases"/>
    <property type="match status" value="1"/>
</dbReference>
<comment type="caution">
    <text evidence="2">The sequence shown here is derived from an EMBL/GenBank/DDBJ whole genome shotgun (WGS) entry which is preliminary data.</text>
</comment>
<protein>
    <recommendedName>
        <fullName evidence="4">Glycosyl hydrolase family protein</fullName>
    </recommendedName>
</protein>
<name>A0ABN2RBQ5_9ACTN</name>
<dbReference type="Gene3D" id="2.60.120.200">
    <property type="match status" value="1"/>
</dbReference>
<gene>
    <name evidence="2" type="ORF">GCM10009798_28820</name>
</gene>
<evidence type="ECO:0000313" key="2">
    <source>
        <dbReference type="EMBL" id="GAA1966664.1"/>
    </source>
</evidence>
<keyword evidence="3" id="KW-1185">Reference proteome</keyword>
<feature type="chain" id="PRO_5047238028" description="Glycosyl hydrolase family protein" evidence="1">
    <location>
        <begin position="40"/>
        <end position="306"/>
    </location>
</feature>
<dbReference type="RefSeq" id="WP_344045817.1">
    <property type="nucleotide sequence ID" value="NZ_BAAAPB010000002.1"/>
</dbReference>
<sequence>MFPRHLSRLRIRLAAAVTVPLLASALALPLVGTAGPAAAGSCGRASGCNRYELIHAGSTYGWYPAATRNEFITADGARPPRTWSHVGTPFAWSDKFGTLQIEQHSGDLYTDWNRSHRTGRWEVRFRSKTGNQRTPSGAPYQVKIELVPTGTRATRCAPESVLMAGYDPATAGRTARVGVTRPGFRASAPATPVGPLFDVVKWNGTQDEHVGAWRVWAVEVGRDHISWFLDGRVIRRESRPAALIGKPLHLRLSLLATSPQMAPAMTQLDWARYWTLKRTTKARKKVRALRHAPGLTATTASPAPGC</sequence>
<accession>A0ABN2RBQ5</accession>
<evidence type="ECO:0000313" key="3">
    <source>
        <dbReference type="Proteomes" id="UP001500571"/>
    </source>
</evidence>
<dbReference type="Proteomes" id="UP001500571">
    <property type="component" value="Unassembled WGS sequence"/>
</dbReference>
<organism evidence="2 3">
    <name type="scientific">Nocardioides panacihumi</name>
    <dbReference type="NCBI Taxonomy" id="400774"/>
    <lineage>
        <taxon>Bacteria</taxon>
        <taxon>Bacillati</taxon>
        <taxon>Actinomycetota</taxon>
        <taxon>Actinomycetes</taxon>
        <taxon>Propionibacteriales</taxon>
        <taxon>Nocardioidaceae</taxon>
        <taxon>Nocardioides</taxon>
    </lineage>
</organism>
<feature type="signal peptide" evidence="1">
    <location>
        <begin position="1"/>
        <end position="39"/>
    </location>
</feature>